<keyword evidence="2" id="KW-1185">Reference proteome</keyword>
<gene>
    <name evidence="1" type="ORF">FHX42_004420</name>
</gene>
<reference evidence="1 2" key="1">
    <citation type="submission" date="2020-07" db="EMBL/GenBank/DDBJ databases">
        <title>Sequencing the genomes of 1000 actinobacteria strains.</title>
        <authorList>
            <person name="Klenk H.-P."/>
        </authorList>
    </citation>
    <scope>NUCLEOTIDE SEQUENCE [LARGE SCALE GENOMIC DNA]</scope>
    <source>
        <strain evidence="1 2">DSM 45975</strain>
    </source>
</reference>
<dbReference type="RefSeq" id="WP_182546234.1">
    <property type="nucleotide sequence ID" value="NZ_JACGWZ010000007.1"/>
</dbReference>
<accession>A0A839E380</accession>
<evidence type="ECO:0000313" key="1">
    <source>
        <dbReference type="EMBL" id="MBA8827036.1"/>
    </source>
</evidence>
<comment type="caution">
    <text evidence="1">The sequence shown here is derived from an EMBL/GenBank/DDBJ whole genome shotgun (WGS) entry which is preliminary data.</text>
</comment>
<protein>
    <submittedName>
        <fullName evidence="1">Uncharacterized protein</fullName>
    </submittedName>
</protein>
<dbReference type="AlphaFoldDB" id="A0A839E380"/>
<name>A0A839E380_9PSEU</name>
<organism evidence="1 2">
    <name type="scientific">Halosaccharopolyspora lacisalsi</name>
    <dbReference type="NCBI Taxonomy" id="1000566"/>
    <lineage>
        <taxon>Bacteria</taxon>
        <taxon>Bacillati</taxon>
        <taxon>Actinomycetota</taxon>
        <taxon>Actinomycetes</taxon>
        <taxon>Pseudonocardiales</taxon>
        <taxon>Pseudonocardiaceae</taxon>
        <taxon>Halosaccharopolyspora</taxon>
    </lineage>
</organism>
<evidence type="ECO:0000313" key="2">
    <source>
        <dbReference type="Proteomes" id="UP000569329"/>
    </source>
</evidence>
<dbReference type="Proteomes" id="UP000569329">
    <property type="component" value="Unassembled WGS sequence"/>
</dbReference>
<sequence>MTRMFPQVVWWVVPAGQSLRHATRQEPGAQMDGGPLAVLCGAEAKVPFTTPAGTTPRSVGVWHRCRDCEAVELSSELRHHDWDS</sequence>
<proteinExistence type="predicted"/>
<dbReference type="EMBL" id="JACGWZ010000007">
    <property type="protein sequence ID" value="MBA8827036.1"/>
    <property type="molecule type" value="Genomic_DNA"/>
</dbReference>